<keyword evidence="2" id="KW-0812">Transmembrane</keyword>
<dbReference type="PANTHER" id="PTHR44757">
    <property type="entry name" value="DIGUANYLATE CYCLASE DGCP"/>
    <property type="match status" value="1"/>
</dbReference>
<dbReference type="CDD" id="cd06225">
    <property type="entry name" value="HAMP"/>
    <property type="match status" value="1"/>
</dbReference>
<dbReference type="NCBIfam" id="TIGR00254">
    <property type="entry name" value="GGDEF"/>
    <property type="match status" value="1"/>
</dbReference>
<dbReference type="FunFam" id="3.30.70.270:FF:000001">
    <property type="entry name" value="Diguanylate cyclase domain protein"/>
    <property type="match status" value="1"/>
</dbReference>
<dbReference type="Pfam" id="PF00563">
    <property type="entry name" value="EAL"/>
    <property type="match status" value="1"/>
</dbReference>
<dbReference type="SMART" id="SM00052">
    <property type="entry name" value="EAL"/>
    <property type="match status" value="1"/>
</dbReference>
<evidence type="ECO:0000313" key="6">
    <source>
        <dbReference type="EMBL" id="UZW73337.1"/>
    </source>
</evidence>
<reference evidence="6" key="1">
    <citation type="submission" date="2022-07" db="EMBL/GenBank/DDBJ databases">
        <title>Alkalimarinus sp. nov., isolated from gut of a Alitta virens.</title>
        <authorList>
            <person name="Yang A.I."/>
            <person name="Shin N.-R."/>
        </authorList>
    </citation>
    <scope>NUCLEOTIDE SEQUENCE</scope>
    <source>
        <strain evidence="6">FA028</strain>
    </source>
</reference>
<evidence type="ECO:0000259" key="3">
    <source>
        <dbReference type="PROSITE" id="PS50883"/>
    </source>
</evidence>
<evidence type="ECO:0000256" key="2">
    <source>
        <dbReference type="SAM" id="Phobius"/>
    </source>
</evidence>
<dbReference type="PROSITE" id="PS50887">
    <property type="entry name" value="GGDEF"/>
    <property type="match status" value="1"/>
</dbReference>
<feature type="domain" description="HAMP" evidence="4">
    <location>
        <begin position="179"/>
        <end position="232"/>
    </location>
</feature>
<gene>
    <name evidence="6" type="ORF">NNL22_09750</name>
</gene>
<dbReference type="GO" id="GO:0016020">
    <property type="term" value="C:membrane"/>
    <property type="evidence" value="ECO:0007669"/>
    <property type="project" value="InterPro"/>
</dbReference>
<dbReference type="Pfam" id="PF00672">
    <property type="entry name" value="HAMP"/>
    <property type="match status" value="1"/>
</dbReference>
<dbReference type="SUPFAM" id="SSF141868">
    <property type="entry name" value="EAL domain-like"/>
    <property type="match status" value="1"/>
</dbReference>
<dbReference type="Gene3D" id="6.10.340.10">
    <property type="match status" value="1"/>
</dbReference>
<dbReference type="KEGG" id="asem:NNL22_09750"/>
<dbReference type="InterPro" id="IPR003660">
    <property type="entry name" value="HAMP_dom"/>
</dbReference>
<dbReference type="Pfam" id="PF00990">
    <property type="entry name" value="GGDEF"/>
    <property type="match status" value="1"/>
</dbReference>
<dbReference type="InterPro" id="IPR001633">
    <property type="entry name" value="EAL_dom"/>
</dbReference>
<dbReference type="InterPro" id="IPR035919">
    <property type="entry name" value="EAL_sf"/>
</dbReference>
<dbReference type="EMBL" id="CP101527">
    <property type="protein sequence ID" value="UZW73337.1"/>
    <property type="molecule type" value="Genomic_DNA"/>
</dbReference>
<dbReference type="SMART" id="SM00267">
    <property type="entry name" value="GGDEF"/>
    <property type="match status" value="1"/>
</dbReference>
<dbReference type="GO" id="GO:0007165">
    <property type="term" value="P:signal transduction"/>
    <property type="evidence" value="ECO:0007669"/>
    <property type="project" value="InterPro"/>
</dbReference>
<comment type="cofactor">
    <cofactor evidence="1">
        <name>Mg(2+)</name>
        <dbReference type="ChEBI" id="CHEBI:18420"/>
    </cofactor>
</comment>
<evidence type="ECO:0000259" key="5">
    <source>
        <dbReference type="PROSITE" id="PS50887"/>
    </source>
</evidence>
<dbReference type="InterPro" id="IPR029787">
    <property type="entry name" value="Nucleotide_cyclase"/>
</dbReference>
<dbReference type="AlphaFoldDB" id="A0A9E8HFN5"/>
<dbReference type="InterPro" id="IPR052155">
    <property type="entry name" value="Biofilm_reg_signaling"/>
</dbReference>
<dbReference type="InterPro" id="IPR000160">
    <property type="entry name" value="GGDEF_dom"/>
</dbReference>
<dbReference type="SUPFAM" id="SSF158472">
    <property type="entry name" value="HAMP domain-like"/>
    <property type="match status" value="1"/>
</dbReference>
<name>A0A9E8HFN5_9ALTE</name>
<dbReference type="SMART" id="SM00304">
    <property type="entry name" value="HAMP"/>
    <property type="match status" value="1"/>
</dbReference>
<dbReference type="PROSITE" id="PS50883">
    <property type="entry name" value="EAL"/>
    <property type="match status" value="1"/>
</dbReference>
<dbReference type="PROSITE" id="PS50885">
    <property type="entry name" value="HAMP"/>
    <property type="match status" value="1"/>
</dbReference>
<dbReference type="Proteomes" id="UP001164472">
    <property type="component" value="Chromosome"/>
</dbReference>
<dbReference type="Gene3D" id="3.20.20.450">
    <property type="entry name" value="EAL domain"/>
    <property type="match status" value="1"/>
</dbReference>
<keyword evidence="7" id="KW-1185">Reference proteome</keyword>
<feature type="domain" description="GGDEF" evidence="5">
    <location>
        <begin position="275"/>
        <end position="408"/>
    </location>
</feature>
<keyword evidence="2" id="KW-1133">Transmembrane helix</keyword>
<dbReference type="SUPFAM" id="SSF55073">
    <property type="entry name" value="Nucleotide cyclase"/>
    <property type="match status" value="1"/>
</dbReference>
<evidence type="ECO:0000256" key="1">
    <source>
        <dbReference type="ARBA" id="ARBA00001946"/>
    </source>
</evidence>
<dbReference type="Gene3D" id="3.30.70.270">
    <property type="match status" value="1"/>
</dbReference>
<evidence type="ECO:0000313" key="7">
    <source>
        <dbReference type="Proteomes" id="UP001164472"/>
    </source>
</evidence>
<dbReference type="RefSeq" id="WP_251809479.1">
    <property type="nucleotide sequence ID" value="NZ_CP101527.1"/>
</dbReference>
<dbReference type="InterPro" id="IPR043128">
    <property type="entry name" value="Rev_trsase/Diguanyl_cyclase"/>
</dbReference>
<accession>A0A9E8HFN5</accession>
<dbReference type="GO" id="GO:0003824">
    <property type="term" value="F:catalytic activity"/>
    <property type="evidence" value="ECO:0007669"/>
    <property type="project" value="UniProtKB-ARBA"/>
</dbReference>
<dbReference type="CDD" id="cd01949">
    <property type="entry name" value="GGDEF"/>
    <property type="match status" value="1"/>
</dbReference>
<proteinExistence type="predicted"/>
<protein>
    <submittedName>
        <fullName evidence="6">EAL domain-containing protein</fullName>
    </submittedName>
</protein>
<feature type="transmembrane region" description="Helical" evidence="2">
    <location>
        <begin position="155"/>
        <end position="174"/>
    </location>
</feature>
<sequence length="677" mass="75723">MLQRLTLKNKLTLIITLVTTVTLMFGFAGITFSYYNENKSSLIEGLEKEAKLIASYSQVHVALNFNDELKTILEDVLIPGAHTSAVCDFDPQQVIQVDAGGGEITDTSVCKSSESVWGNQWLWVTQPVLDVSGEEIGAVVFKVSLEAFYSGVRTFVYWALVFTLLSIAFSYALAKRLQSYISKPILDLEAATNQVCKAENYDFRVPVKSQDEIGSLSHSFNQMLEAMEQRLVERNNAIKEMHVLANYDSLTRLPNRALCLDRLTQAIAKVGRGDNKVALMFIDLDNFKDVNDYLGHNAGDILLIEVSKSLSSALREGDTLARLGGDEFVIILTDFESKTDLANVADKCISAIAKEFSIMENSITASASIGIAVFPDDAATSVELLKAADSAMYQAKERGKNAYYFYEERINAIVARKHTVSNALRFALRKNQLHVEYQPVVNLCSDKIVGAEALIRWNHPELGKISPAEFIPIAESTGLIFPVSIFVIESVCRFISKYRHKLDDDFSVALNLSPAILKQNFLLDKIKMYLNQYQIPAKYICFEVTENTLMNEMERCIQTLNALKQLGSKVSIDDFGTGYSSLSYLSKLPVDNLKIDRSFIDDILHDTNDTAITLAIISLAQSLKLKVIAEGVENQDQRLFLQQCSCEYIQGFLVSPSKTDTAFMMFLREYNEHCNTR</sequence>
<feature type="domain" description="EAL" evidence="3">
    <location>
        <begin position="417"/>
        <end position="671"/>
    </location>
</feature>
<organism evidence="6 7">
    <name type="scientific">Alkalimarinus sediminis</name>
    <dbReference type="NCBI Taxonomy" id="1632866"/>
    <lineage>
        <taxon>Bacteria</taxon>
        <taxon>Pseudomonadati</taxon>
        <taxon>Pseudomonadota</taxon>
        <taxon>Gammaproteobacteria</taxon>
        <taxon>Alteromonadales</taxon>
        <taxon>Alteromonadaceae</taxon>
        <taxon>Alkalimarinus</taxon>
    </lineage>
</organism>
<feature type="transmembrane region" description="Helical" evidence="2">
    <location>
        <begin position="12"/>
        <end position="35"/>
    </location>
</feature>
<dbReference type="PANTHER" id="PTHR44757:SF2">
    <property type="entry name" value="BIOFILM ARCHITECTURE MAINTENANCE PROTEIN MBAA"/>
    <property type="match status" value="1"/>
</dbReference>
<evidence type="ECO:0000259" key="4">
    <source>
        <dbReference type="PROSITE" id="PS50885"/>
    </source>
</evidence>
<dbReference type="CDD" id="cd01948">
    <property type="entry name" value="EAL"/>
    <property type="match status" value="1"/>
</dbReference>
<keyword evidence="2" id="KW-0472">Membrane</keyword>